<protein>
    <submittedName>
        <fullName evidence="2">Uncharacterized protein</fullName>
    </submittedName>
</protein>
<accession>A0AA39UEF4</accession>
<evidence type="ECO:0000256" key="1">
    <source>
        <dbReference type="SAM" id="MobiDB-lite"/>
    </source>
</evidence>
<feature type="region of interest" description="Disordered" evidence="1">
    <location>
        <begin position="13"/>
        <end position="36"/>
    </location>
</feature>
<gene>
    <name evidence="2" type="ORF">EDD18DRAFT_1115977</name>
</gene>
<name>A0AA39UEF4_9AGAR</name>
<organism evidence="2 3">
    <name type="scientific">Armillaria luteobubalina</name>
    <dbReference type="NCBI Taxonomy" id="153913"/>
    <lineage>
        <taxon>Eukaryota</taxon>
        <taxon>Fungi</taxon>
        <taxon>Dikarya</taxon>
        <taxon>Basidiomycota</taxon>
        <taxon>Agaricomycotina</taxon>
        <taxon>Agaricomycetes</taxon>
        <taxon>Agaricomycetidae</taxon>
        <taxon>Agaricales</taxon>
        <taxon>Marasmiineae</taxon>
        <taxon>Physalacriaceae</taxon>
        <taxon>Armillaria</taxon>
    </lineage>
</organism>
<proteinExistence type="predicted"/>
<keyword evidence="3" id="KW-1185">Reference proteome</keyword>
<evidence type="ECO:0000313" key="3">
    <source>
        <dbReference type="Proteomes" id="UP001175228"/>
    </source>
</evidence>
<reference evidence="2" key="1">
    <citation type="submission" date="2023-06" db="EMBL/GenBank/DDBJ databases">
        <authorList>
            <consortium name="Lawrence Berkeley National Laboratory"/>
            <person name="Ahrendt S."/>
            <person name="Sahu N."/>
            <person name="Indic B."/>
            <person name="Wong-Bajracharya J."/>
            <person name="Merenyi Z."/>
            <person name="Ke H.-M."/>
            <person name="Monk M."/>
            <person name="Kocsube S."/>
            <person name="Drula E."/>
            <person name="Lipzen A."/>
            <person name="Balint B."/>
            <person name="Henrissat B."/>
            <person name="Andreopoulos B."/>
            <person name="Martin F.M."/>
            <person name="Harder C.B."/>
            <person name="Rigling D."/>
            <person name="Ford K.L."/>
            <person name="Foster G.D."/>
            <person name="Pangilinan J."/>
            <person name="Papanicolaou A."/>
            <person name="Barry K."/>
            <person name="LaButti K."/>
            <person name="Viragh M."/>
            <person name="Koriabine M."/>
            <person name="Yan M."/>
            <person name="Riley R."/>
            <person name="Champramary S."/>
            <person name="Plett K.L."/>
            <person name="Tsai I.J."/>
            <person name="Slot J."/>
            <person name="Sipos G."/>
            <person name="Plett J."/>
            <person name="Nagy L.G."/>
            <person name="Grigoriev I.V."/>
        </authorList>
    </citation>
    <scope>NUCLEOTIDE SEQUENCE</scope>
    <source>
        <strain evidence="2">HWK02</strain>
    </source>
</reference>
<dbReference type="Proteomes" id="UP001175228">
    <property type="component" value="Unassembled WGS sequence"/>
</dbReference>
<dbReference type="AlphaFoldDB" id="A0AA39UEF4"/>
<comment type="caution">
    <text evidence="2">The sequence shown here is derived from an EMBL/GenBank/DDBJ whole genome shotgun (WGS) entry which is preliminary data.</text>
</comment>
<dbReference type="EMBL" id="JAUEPU010000148">
    <property type="protein sequence ID" value="KAK0475605.1"/>
    <property type="molecule type" value="Genomic_DNA"/>
</dbReference>
<sequence length="124" mass="14080">MSSLHGSVLEIDDEDDLEGSASGSCSNRTRREVGEGHREISWIWLQEGALGDGSDEGLTQAVKLEWLKSRARAHRWREECLLLTEEKRWVQETLLHTARLWDSRGSSWEELEPSQVEGVRAHAA</sequence>
<evidence type="ECO:0000313" key="2">
    <source>
        <dbReference type="EMBL" id="KAK0475605.1"/>
    </source>
</evidence>